<evidence type="ECO:0000313" key="2">
    <source>
        <dbReference type="EMBL" id="XBH16705.1"/>
    </source>
</evidence>
<reference evidence="2" key="1">
    <citation type="submission" date="2023-03" db="EMBL/GenBank/DDBJ databases">
        <title>Edaphobacter sp.</title>
        <authorList>
            <person name="Huber K.J."/>
            <person name="Papendorf J."/>
            <person name="Pilke C."/>
            <person name="Bunk B."/>
            <person name="Sproeer C."/>
            <person name="Pester M."/>
        </authorList>
    </citation>
    <scope>NUCLEOTIDE SEQUENCE</scope>
    <source>
        <strain evidence="2">DSM 110680</strain>
    </source>
</reference>
<accession>A0AAU7DGF3</accession>
<organism evidence="2">
    <name type="scientific">Telmatobacter sp. DSM 110680</name>
    <dbReference type="NCBI Taxonomy" id="3036704"/>
    <lineage>
        <taxon>Bacteria</taxon>
        <taxon>Pseudomonadati</taxon>
        <taxon>Acidobacteriota</taxon>
        <taxon>Terriglobia</taxon>
        <taxon>Terriglobales</taxon>
        <taxon>Acidobacteriaceae</taxon>
        <taxon>Telmatobacter</taxon>
    </lineage>
</organism>
<evidence type="ECO:0000259" key="1">
    <source>
        <dbReference type="Pfam" id="PF14082"/>
    </source>
</evidence>
<dbReference type="EMBL" id="CP121196">
    <property type="protein sequence ID" value="XBH16705.1"/>
    <property type="molecule type" value="Genomic_DNA"/>
</dbReference>
<gene>
    <name evidence="2" type="ORF">P8935_19285</name>
</gene>
<dbReference type="InterPro" id="IPR025359">
    <property type="entry name" value="SduA_C"/>
</dbReference>
<feature type="domain" description="Shedu protein SduA C-terminal" evidence="1">
    <location>
        <begin position="185"/>
        <end position="355"/>
    </location>
</feature>
<name>A0AAU7DGF3_9BACT</name>
<dbReference type="AlphaFoldDB" id="A0AAU7DGF3"/>
<proteinExistence type="predicted"/>
<dbReference type="RefSeq" id="WP_348261934.1">
    <property type="nucleotide sequence ID" value="NZ_CP121196.1"/>
</dbReference>
<protein>
    <submittedName>
        <fullName evidence="2">DUF4263 domain-containing protein</fullName>
    </submittedName>
</protein>
<sequence>MTEIRTYPITDSFIGCDNPIKLETTTRTRRLFLPSFSKDSQGNVHLRGKFVYQKKGSVGWEDGDGLSLRGVQAGQAISFELDTDAMNKFLNGIGILLKMADLPSLKERSEKVSVAPQKSVIEINDEDLKPTIESLINKGYGGDFWAQLAALKPEEAERFADGQILRRRTASVREFEEAMRTMNWDESRWGEFFDDNRWIFGLGLRYQFLNQIQGQPLYGGKDLTGRGGQKGDYLHHTVGHEKFVVLVEIKRPNSPIFQANLRGQKYRNGVPGFDVEFANALSQVQVNARTWEIEGSQTEGNRERLEPEHIHTVHPRSLLIFGCTSELDSLVKRNCFEIFRGQLKNTEIVTYDELLSRAKFIIGEMSSASDPDE</sequence>
<dbReference type="Pfam" id="PF14082">
    <property type="entry name" value="SduA_C"/>
    <property type="match status" value="1"/>
</dbReference>